<feature type="transmembrane region" description="Helical" evidence="8">
    <location>
        <begin position="163"/>
        <end position="182"/>
    </location>
</feature>
<dbReference type="SUPFAM" id="SSF103481">
    <property type="entry name" value="Multidrug resistance efflux transporter EmrE"/>
    <property type="match status" value="1"/>
</dbReference>
<dbReference type="Pfam" id="PF04142">
    <property type="entry name" value="Nuc_sug_transp"/>
    <property type="match status" value="1"/>
</dbReference>
<dbReference type="GO" id="GO:0000139">
    <property type="term" value="C:Golgi membrane"/>
    <property type="evidence" value="ECO:0007669"/>
    <property type="project" value="UniProtKB-SubCell"/>
</dbReference>
<keyword evidence="6 8" id="KW-0472">Membrane</keyword>
<evidence type="ECO:0000256" key="2">
    <source>
        <dbReference type="ARBA" id="ARBA00009976"/>
    </source>
</evidence>
<evidence type="ECO:0000256" key="8">
    <source>
        <dbReference type="SAM" id="Phobius"/>
    </source>
</evidence>
<evidence type="ECO:0000313" key="9">
    <source>
        <dbReference type="Proteomes" id="UP000515135"/>
    </source>
</evidence>
<feature type="region of interest" description="Disordered" evidence="7">
    <location>
        <begin position="1"/>
        <end position="28"/>
    </location>
</feature>
<dbReference type="PANTHER" id="PTHR10231">
    <property type="entry name" value="NUCLEOTIDE-SUGAR TRANSMEMBRANE TRANSPORTER"/>
    <property type="match status" value="1"/>
</dbReference>
<dbReference type="Proteomes" id="UP000515135">
    <property type="component" value="Unplaced"/>
</dbReference>
<feature type="transmembrane region" description="Helical" evidence="8">
    <location>
        <begin position="202"/>
        <end position="221"/>
    </location>
</feature>
<keyword evidence="3" id="KW-0813">Transport</keyword>
<keyword evidence="3" id="KW-0762">Sugar transport</keyword>
<organism evidence="9 10">
    <name type="scientific">Branchiostoma belcheri</name>
    <name type="common">Amphioxus</name>
    <dbReference type="NCBI Taxonomy" id="7741"/>
    <lineage>
        <taxon>Eukaryota</taxon>
        <taxon>Metazoa</taxon>
        <taxon>Chordata</taxon>
        <taxon>Cephalochordata</taxon>
        <taxon>Leptocardii</taxon>
        <taxon>Amphioxiformes</taxon>
        <taxon>Branchiostomatidae</taxon>
        <taxon>Branchiostoma</taxon>
    </lineage>
</organism>
<feature type="transmembrane region" description="Helical" evidence="8">
    <location>
        <begin position="233"/>
        <end position="249"/>
    </location>
</feature>
<feature type="compositionally biased region" description="Basic and acidic residues" evidence="7">
    <location>
        <begin position="12"/>
        <end position="25"/>
    </location>
</feature>
<evidence type="ECO:0000256" key="1">
    <source>
        <dbReference type="ARBA" id="ARBA00004653"/>
    </source>
</evidence>
<dbReference type="InterPro" id="IPR037185">
    <property type="entry name" value="EmrE-like"/>
</dbReference>
<dbReference type="OrthoDB" id="10061436at2759"/>
<feature type="transmembrane region" description="Helical" evidence="8">
    <location>
        <begin position="76"/>
        <end position="99"/>
    </location>
</feature>
<dbReference type="InterPro" id="IPR007271">
    <property type="entry name" value="Nuc_sug_transpt"/>
</dbReference>
<feature type="transmembrane region" description="Helical" evidence="8">
    <location>
        <begin position="323"/>
        <end position="341"/>
    </location>
</feature>
<evidence type="ECO:0000256" key="6">
    <source>
        <dbReference type="ARBA" id="ARBA00023136"/>
    </source>
</evidence>
<dbReference type="GO" id="GO:0015165">
    <property type="term" value="F:pyrimidine nucleotide-sugar transmembrane transporter activity"/>
    <property type="evidence" value="ECO:0007669"/>
    <property type="project" value="InterPro"/>
</dbReference>
<keyword evidence="9" id="KW-1185">Reference proteome</keyword>
<name>A0A6P4YGG1_BRABE</name>
<dbReference type="RefSeq" id="XP_019616101.1">
    <property type="nucleotide sequence ID" value="XM_019760542.1"/>
</dbReference>
<feature type="transmembrane region" description="Helical" evidence="8">
    <location>
        <begin position="297"/>
        <end position="317"/>
    </location>
</feature>
<keyword evidence="5 8" id="KW-1133">Transmembrane helix</keyword>
<feature type="transmembrane region" description="Helical" evidence="8">
    <location>
        <begin position="111"/>
        <end position="132"/>
    </location>
</feature>
<comment type="similarity">
    <text evidence="2">Belongs to the nucleotide-sugar transporter family. SLC35A subfamily.</text>
</comment>
<evidence type="ECO:0000256" key="4">
    <source>
        <dbReference type="ARBA" id="ARBA00022692"/>
    </source>
</evidence>
<gene>
    <name evidence="10" type="primary">LOC109463691</name>
</gene>
<proteinExistence type="inferred from homology"/>
<feature type="compositionally biased region" description="Polar residues" evidence="7">
    <location>
        <begin position="1"/>
        <end position="11"/>
    </location>
</feature>
<dbReference type="GeneID" id="109463691"/>
<evidence type="ECO:0000313" key="10">
    <source>
        <dbReference type="RefSeq" id="XP_019616101.1"/>
    </source>
</evidence>
<evidence type="ECO:0000256" key="7">
    <source>
        <dbReference type="SAM" id="MobiDB-lite"/>
    </source>
</evidence>
<accession>A0A6P4YGG1</accession>
<evidence type="ECO:0000256" key="5">
    <source>
        <dbReference type="ARBA" id="ARBA00022989"/>
    </source>
</evidence>
<dbReference type="KEGG" id="bbel:109463691"/>
<reference evidence="10" key="1">
    <citation type="submission" date="2025-08" db="UniProtKB">
        <authorList>
            <consortium name="RefSeq"/>
        </authorList>
    </citation>
    <scope>IDENTIFICATION</scope>
    <source>
        <tissue evidence="10">Gonad</tissue>
    </source>
</reference>
<dbReference type="AlphaFoldDB" id="A0A6P4YGG1"/>
<evidence type="ECO:0000256" key="3">
    <source>
        <dbReference type="ARBA" id="ARBA00022597"/>
    </source>
</evidence>
<protein>
    <submittedName>
        <fullName evidence="10">CMP-sialic acid transporter 1-like</fullName>
    </submittedName>
</protein>
<feature type="transmembrane region" description="Helical" evidence="8">
    <location>
        <begin position="269"/>
        <end position="290"/>
    </location>
</feature>
<keyword evidence="4 8" id="KW-0812">Transmembrane</keyword>
<comment type="subcellular location">
    <subcellularLocation>
        <location evidence="1">Golgi apparatus membrane</location>
        <topology evidence="1">Multi-pass membrane protein</topology>
    </subcellularLocation>
</comment>
<sequence>MSSSVETNTTIDMERKKGKPSETRGLRANNSPLMTARAQPSNMTSLSYCAIFITLEVAKQVVTYATRHYNNGVYPISSSAIVCCIELVKLLMVLIPVMFTTGLSSFRPSIVFAVPSIIYCANNNLYLVALNYTTPPTWNVLIQSRVIMTALTYRIIFGRQISVVRWVALLLLMLGIALAQLAGSSSSPASQDIYVLPQALGLSLVSAAISTAASIITEYLFKNDKRPFMEQQVQMYAFGFLIASIWSAVATKGDVFKISGTESLRSDIVFLLVAAILLGGAGGLAVAAIIRSLDNIVKIYSASISILMTAAVCSFLFPEKFILNTAFVIAVLLILVSSILYDRQDLSNILPANMRVPSRQKFHSL</sequence>